<dbReference type="InterPro" id="IPR005786">
    <property type="entry name" value="B_amino_transII"/>
</dbReference>
<evidence type="ECO:0000256" key="4">
    <source>
        <dbReference type="ARBA" id="ARBA00022605"/>
    </source>
</evidence>
<dbReference type="OrthoDB" id="1732691at2759"/>
<keyword evidence="5 9" id="KW-0808">Transferase</keyword>
<comment type="caution">
    <text evidence="9">The sequence shown here is derived from an EMBL/GenBank/DDBJ whole genome shotgun (WGS) entry which is preliminary data.</text>
</comment>
<evidence type="ECO:0000256" key="8">
    <source>
        <dbReference type="PIRSR" id="PIRSR006468-1"/>
    </source>
</evidence>
<sequence>MRFSLSVFSKFVSNSKVGFRSTVNYHRTPITAIKNARCFSSTNDIDFKKLIVKKTTSPKTKSPYEKLVFGHEFTDHLLEIDWVKEFGWQAPVIRPYGPFSIEPSASVLHYALEAFEDANESSKILLFRPDQNVKRLLASCDRLAFPRFNGDQFLKCLYALLRMDQSWIPRKDGYSLYIRPTIISTHPFVGVAPSQQVKLYVILSPVGPYYPEGFKPISLYCTEDYVRAWPKGTGGNKLGCNYAPTIAAQLQAAKKGYSQIMWLFGDDDYVTEVGKFFL</sequence>
<dbReference type="GO" id="GO:0008652">
    <property type="term" value="P:amino acid biosynthetic process"/>
    <property type="evidence" value="ECO:0007669"/>
    <property type="project" value="UniProtKB-KW"/>
</dbReference>
<dbReference type="Gene3D" id="3.20.10.10">
    <property type="entry name" value="D-amino Acid Aminotransferase, subunit A, domain 2"/>
    <property type="match status" value="1"/>
</dbReference>
<dbReference type="Proteomes" id="UP000023152">
    <property type="component" value="Unassembled WGS sequence"/>
</dbReference>
<protein>
    <submittedName>
        <fullName evidence="9">Branched-chain amino acid aminotransferase family protein</fullName>
    </submittedName>
</protein>
<evidence type="ECO:0000256" key="6">
    <source>
        <dbReference type="ARBA" id="ARBA00022898"/>
    </source>
</evidence>
<dbReference type="InterPro" id="IPR043131">
    <property type="entry name" value="BCAT-like_N"/>
</dbReference>
<evidence type="ECO:0000256" key="1">
    <source>
        <dbReference type="ARBA" id="ARBA00001933"/>
    </source>
</evidence>
<keyword evidence="4" id="KW-0028">Amino-acid biosynthesis</keyword>
<dbReference type="PANTHER" id="PTHR11825">
    <property type="entry name" value="SUBGROUP IIII AMINOTRANSFERASE"/>
    <property type="match status" value="1"/>
</dbReference>
<evidence type="ECO:0000256" key="7">
    <source>
        <dbReference type="ARBA" id="ARBA00023304"/>
    </source>
</evidence>
<reference evidence="9 10" key="1">
    <citation type="journal article" date="2013" name="Curr. Biol.">
        <title>The Genome of the Foraminiferan Reticulomyxa filosa.</title>
        <authorList>
            <person name="Glockner G."/>
            <person name="Hulsmann N."/>
            <person name="Schleicher M."/>
            <person name="Noegel A.A."/>
            <person name="Eichinger L."/>
            <person name="Gallinger C."/>
            <person name="Pawlowski J."/>
            <person name="Sierra R."/>
            <person name="Euteneuer U."/>
            <person name="Pillet L."/>
            <person name="Moustafa A."/>
            <person name="Platzer M."/>
            <person name="Groth M."/>
            <person name="Szafranski K."/>
            <person name="Schliwa M."/>
        </authorList>
    </citation>
    <scope>NUCLEOTIDE SEQUENCE [LARGE SCALE GENOMIC DNA]</scope>
</reference>
<evidence type="ECO:0000256" key="3">
    <source>
        <dbReference type="ARBA" id="ARBA00022576"/>
    </source>
</evidence>
<dbReference type="GO" id="GO:0004084">
    <property type="term" value="F:branched-chain-amino-acid transaminase activity"/>
    <property type="evidence" value="ECO:0007669"/>
    <property type="project" value="InterPro"/>
</dbReference>
<proteinExistence type="inferred from homology"/>
<keyword evidence="10" id="KW-1185">Reference proteome</keyword>
<accession>X6MV75</accession>
<dbReference type="AlphaFoldDB" id="X6MV75"/>
<keyword evidence="7" id="KW-0100">Branched-chain amino acid biosynthesis</keyword>
<dbReference type="Gene3D" id="3.30.470.10">
    <property type="match status" value="1"/>
</dbReference>
<dbReference type="InterPro" id="IPR001544">
    <property type="entry name" value="Aminotrans_IV"/>
</dbReference>
<dbReference type="PANTHER" id="PTHR11825:SF44">
    <property type="entry name" value="BRANCHED-CHAIN-AMINO-ACID AMINOTRANSFERASE"/>
    <property type="match status" value="1"/>
</dbReference>
<evidence type="ECO:0000256" key="2">
    <source>
        <dbReference type="ARBA" id="ARBA00009320"/>
    </source>
</evidence>
<name>X6MV75_RETFI</name>
<keyword evidence="6" id="KW-0663">Pyridoxal phosphate</keyword>
<comment type="cofactor">
    <cofactor evidence="1">
        <name>pyridoxal 5'-phosphate</name>
        <dbReference type="ChEBI" id="CHEBI:597326"/>
    </cofactor>
</comment>
<keyword evidence="3 9" id="KW-0032">Aminotransferase</keyword>
<dbReference type="InterPro" id="IPR036038">
    <property type="entry name" value="Aminotransferase-like"/>
</dbReference>
<evidence type="ECO:0000256" key="5">
    <source>
        <dbReference type="ARBA" id="ARBA00022679"/>
    </source>
</evidence>
<dbReference type="SUPFAM" id="SSF56752">
    <property type="entry name" value="D-aminoacid aminotransferase-like PLP-dependent enzymes"/>
    <property type="match status" value="1"/>
</dbReference>
<organism evidence="9 10">
    <name type="scientific">Reticulomyxa filosa</name>
    <dbReference type="NCBI Taxonomy" id="46433"/>
    <lineage>
        <taxon>Eukaryota</taxon>
        <taxon>Sar</taxon>
        <taxon>Rhizaria</taxon>
        <taxon>Retaria</taxon>
        <taxon>Foraminifera</taxon>
        <taxon>Monothalamids</taxon>
        <taxon>Reticulomyxidae</taxon>
        <taxon>Reticulomyxa</taxon>
    </lineage>
</organism>
<feature type="modified residue" description="N6-(pyridoxal phosphate)lysine" evidence="8">
    <location>
        <position position="237"/>
    </location>
</feature>
<gene>
    <name evidence="9" type="ORF">RFI_19560</name>
</gene>
<dbReference type="PIRSF" id="PIRSF006468">
    <property type="entry name" value="BCAT1"/>
    <property type="match status" value="1"/>
</dbReference>
<evidence type="ECO:0000313" key="10">
    <source>
        <dbReference type="Proteomes" id="UP000023152"/>
    </source>
</evidence>
<dbReference type="InterPro" id="IPR043132">
    <property type="entry name" value="BCAT-like_C"/>
</dbReference>
<dbReference type="GO" id="GO:0009082">
    <property type="term" value="P:branched-chain amino acid biosynthetic process"/>
    <property type="evidence" value="ECO:0007669"/>
    <property type="project" value="UniProtKB-KW"/>
</dbReference>
<dbReference type="Pfam" id="PF01063">
    <property type="entry name" value="Aminotran_4"/>
    <property type="match status" value="1"/>
</dbReference>
<comment type="similarity">
    <text evidence="2">Belongs to the class-IV pyridoxal-phosphate-dependent aminotransferase family.</text>
</comment>
<evidence type="ECO:0000313" key="9">
    <source>
        <dbReference type="EMBL" id="ETO17754.1"/>
    </source>
</evidence>
<dbReference type="EMBL" id="ASPP01016060">
    <property type="protein sequence ID" value="ETO17754.1"/>
    <property type="molecule type" value="Genomic_DNA"/>
</dbReference>